<protein>
    <submittedName>
        <fullName evidence="1">Predicted protein</fullName>
    </submittedName>
</protein>
<proteinExistence type="predicted"/>
<accession>B0D4G0</accession>
<keyword evidence="2" id="KW-1185">Reference proteome</keyword>
<dbReference type="EMBL" id="DS547097">
    <property type="protein sequence ID" value="EDR10337.1"/>
    <property type="molecule type" value="Genomic_DNA"/>
</dbReference>
<dbReference type="AlphaFoldDB" id="B0D4G0"/>
<dbReference type="KEGG" id="lbc:LACBIDRAFT_317116"/>
<evidence type="ECO:0000313" key="2">
    <source>
        <dbReference type="Proteomes" id="UP000001194"/>
    </source>
</evidence>
<gene>
    <name evidence="1" type="ORF">LACBIDRAFT_317116</name>
</gene>
<sequence>MPALCPSLLSDSRPLPPLLVPSNETAAIAPLYLPSLYPLPCSRLHHSEAGDTVGWA</sequence>
<dbReference type="Proteomes" id="UP000001194">
    <property type="component" value="Unassembled WGS sequence"/>
</dbReference>
<dbReference type="RefSeq" id="XP_001878787.1">
    <property type="nucleotide sequence ID" value="XM_001878752.1"/>
</dbReference>
<reference evidence="1 2" key="1">
    <citation type="journal article" date="2008" name="Nature">
        <title>The genome of Laccaria bicolor provides insights into mycorrhizal symbiosis.</title>
        <authorList>
            <person name="Martin F."/>
            <person name="Aerts A."/>
            <person name="Ahren D."/>
            <person name="Brun A."/>
            <person name="Danchin E.G.J."/>
            <person name="Duchaussoy F."/>
            <person name="Gibon J."/>
            <person name="Kohler A."/>
            <person name="Lindquist E."/>
            <person name="Pereda V."/>
            <person name="Salamov A."/>
            <person name="Shapiro H.J."/>
            <person name="Wuyts J."/>
            <person name="Blaudez D."/>
            <person name="Buee M."/>
            <person name="Brokstein P."/>
            <person name="Canbaeck B."/>
            <person name="Cohen D."/>
            <person name="Courty P.E."/>
            <person name="Coutinho P.M."/>
            <person name="Delaruelle C."/>
            <person name="Detter J.C."/>
            <person name="Deveau A."/>
            <person name="DiFazio S."/>
            <person name="Duplessis S."/>
            <person name="Fraissinet-Tachet L."/>
            <person name="Lucic E."/>
            <person name="Frey-Klett P."/>
            <person name="Fourrey C."/>
            <person name="Feussner I."/>
            <person name="Gay G."/>
            <person name="Grimwood J."/>
            <person name="Hoegger P.J."/>
            <person name="Jain P."/>
            <person name="Kilaru S."/>
            <person name="Labbe J."/>
            <person name="Lin Y.C."/>
            <person name="Legue V."/>
            <person name="Le Tacon F."/>
            <person name="Marmeisse R."/>
            <person name="Melayah D."/>
            <person name="Montanini B."/>
            <person name="Muratet M."/>
            <person name="Nehls U."/>
            <person name="Niculita-Hirzel H."/>
            <person name="Oudot-Le Secq M.P."/>
            <person name="Peter M."/>
            <person name="Quesneville H."/>
            <person name="Rajashekar B."/>
            <person name="Reich M."/>
            <person name="Rouhier N."/>
            <person name="Schmutz J."/>
            <person name="Yin T."/>
            <person name="Chalot M."/>
            <person name="Henrissat B."/>
            <person name="Kuees U."/>
            <person name="Lucas S."/>
            <person name="Van de Peer Y."/>
            <person name="Podila G.K."/>
            <person name="Polle A."/>
            <person name="Pukkila P.J."/>
            <person name="Richardson P.M."/>
            <person name="Rouze P."/>
            <person name="Sanders I.R."/>
            <person name="Stajich J.E."/>
            <person name="Tunlid A."/>
            <person name="Tuskan G."/>
            <person name="Grigoriev I.V."/>
        </authorList>
    </citation>
    <scope>NUCLEOTIDE SEQUENCE [LARGE SCALE GENOMIC DNA]</scope>
    <source>
        <strain evidence="2">S238N-H82 / ATCC MYA-4686</strain>
    </source>
</reference>
<dbReference type="GeneID" id="6074699"/>
<name>B0D4G0_LACBS</name>
<dbReference type="InParanoid" id="B0D4G0"/>
<dbReference type="HOGENOM" id="CLU_3014563_0_0_1"/>
<evidence type="ECO:0000313" key="1">
    <source>
        <dbReference type="EMBL" id="EDR10337.1"/>
    </source>
</evidence>
<organism evidence="2">
    <name type="scientific">Laccaria bicolor (strain S238N-H82 / ATCC MYA-4686)</name>
    <name type="common">Bicoloured deceiver</name>
    <name type="synonym">Laccaria laccata var. bicolor</name>
    <dbReference type="NCBI Taxonomy" id="486041"/>
    <lineage>
        <taxon>Eukaryota</taxon>
        <taxon>Fungi</taxon>
        <taxon>Dikarya</taxon>
        <taxon>Basidiomycota</taxon>
        <taxon>Agaricomycotina</taxon>
        <taxon>Agaricomycetes</taxon>
        <taxon>Agaricomycetidae</taxon>
        <taxon>Agaricales</taxon>
        <taxon>Agaricineae</taxon>
        <taxon>Hydnangiaceae</taxon>
        <taxon>Laccaria</taxon>
    </lineage>
</organism>